<feature type="transmembrane region" description="Helical" evidence="7">
    <location>
        <begin position="241"/>
        <end position="259"/>
    </location>
</feature>
<feature type="transmembrane region" description="Helical" evidence="7">
    <location>
        <begin position="92"/>
        <end position="112"/>
    </location>
</feature>
<reference evidence="9" key="1">
    <citation type="submission" date="2022-05" db="EMBL/GenBank/DDBJ databases">
        <authorList>
            <person name="Tuo L."/>
        </authorList>
    </citation>
    <scope>NUCLEOTIDE SEQUENCE</scope>
    <source>
        <strain evidence="9">BSK12Z-4</strain>
    </source>
</reference>
<comment type="catalytic activity">
    <reaction evidence="1">
        <text>ATP + protein L-histidine = ADP + protein N-phospho-L-histidine.</text>
        <dbReference type="EC" id="2.7.13.3"/>
    </reaction>
</comment>
<evidence type="ECO:0000256" key="6">
    <source>
        <dbReference type="ARBA" id="ARBA00023012"/>
    </source>
</evidence>
<dbReference type="PANTHER" id="PTHR43547">
    <property type="entry name" value="TWO-COMPONENT HISTIDINE KINASE"/>
    <property type="match status" value="1"/>
</dbReference>
<keyword evidence="7" id="KW-1133">Transmembrane helix</keyword>
<dbReference type="CDD" id="cd00082">
    <property type="entry name" value="HisKA"/>
    <property type="match status" value="1"/>
</dbReference>
<dbReference type="SMART" id="SM00387">
    <property type="entry name" value="HATPase_c"/>
    <property type="match status" value="1"/>
</dbReference>
<dbReference type="PRINTS" id="PR00344">
    <property type="entry name" value="BCTRLSENSOR"/>
</dbReference>
<evidence type="ECO:0000259" key="8">
    <source>
        <dbReference type="PROSITE" id="PS50109"/>
    </source>
</evidence>
<keyword evidence="5" id="KW-0418">Kinase</keyword>
<dbReference type="Gene3D" id="1.10.287.130">
    <property type="match status" value="1"/>
</dbReference>
<keyword evidence="5" id="KW-0808">Transferase</keyword>
<dbReference type="Proteomes" id="UP001139485">
    <property type="component" value="Unassembled WGS sequence"/>
</dbReference>
<keyword evidence="6" id="KW-0902">Two-component regulatory system</keyword>
<dbReference type="InterPro" id="IPR004358">
    <property type="entry name" value="Sig_transdc_His_kin-like_C"/>
</dbReference>
<dbReference type="AlphaFoldDB" id="A0A9X2IHH6"/>
<dbReference type="InterPro" id="IPR005467">
    <property type="entry name" value="His_kinase_dom"/>
</dbReference>
<evidence type="ECO:0000256" key="3">
    <source>
        <dbReference type="ARBA" id="ARBA00012438"/>
    </source>
</evidence>
<dbReference type="InterPro" id="IPR003594">
    <property type="entry name" value="HATPase_dom"/>
</dbReference>
<dbReference type="Pfam" id="PF17158">
    <property type="entry name" value="MASE4"/>
    <property type="match status" value="1"/>
</dbReference>
<evidence type="ECO:0000256" key="5">
    <source>
        <dbReference type="ARBA" id="ARBA00022777"/>
    </source>
</evidence>
<feature type="transmembrane region" description="Helical" evidence="7">
    <location>
        <begin position="211"/>
        <end position="234"/>
    </location>
</feature>
<feature type="transmembrane region" description="Helical" evidence="7">
    <location>
        <begin position="132"/>
        <end position="150"/>
    </location>
</feature>
<dbReference type="SUPFAM" id="SSF55874">
    <property type="entry name" value="ATPase domain of HSP90 chaperone/DNA topoisomerase II/histidine kinase"/>
    <property type="match status" value="1"/>
</dbReference>
<feature type="transmembrane region" description="Helical" evidence="7">
    <location>
        <begin position="31"/>
        <end position="49"/>
    </location>
</feature>
<proteinExistence type="predicted"/>
<evidence type="ECO:0000256" key="2">
    <source>
        <dbReference type="ARBA" id="ARBA00004236"/>
    </source>
</evidence>
<dbReference type="PROSITE" id="PS50109">
    <property type="entry name" value="HIS_KIN"/>
    <property type="match status" value="1"/>
</dbReference>
<dbReference type="GO" id="GO:0005886">
    <property type="term" value="C:plasma membrane"/>
    <property type="evidence" value="ECO:0007669"/>
    <property type="project" value="UniProtKB-SubCell"/>
</dbReference>
<dbReference type="Pfam" id="PF02518">
    <property type="entry name" value="HATPase_c"/>
    <property type="match status" value="1"/>
</dbReference>
<dbReference type="SMART" id="SM00388">
    <property type="entry name" value="HisKA"/>
    <property type="match status" value="1"/>
</dbReference>
<gene>
    <name evidence="9" type="ORF">M8330_16060</name>
</gene>
<comment type="caution">
    <text evidence="9">The sequence shown here is derived from an EMBL/GenBank/DDBJ whole genome shotgun (WGS) entry which is preliminary data.</text>
</comment>
<evidence type="ECO:0000256" key="4">
    <source>
        <dbReference type="ARBA" id="ARBA00022553"/>
    </source>
</evidence>
<feature type="transmembrane region" description="Helical" evidence="7">
    <location>
        <begin position="170"/>
        <end position="191"/>
    </location>
</feature>
<feature type="domain" description="Histidine kinase" evidence="8">
    <location>
        <begin position="323"/>
        <end position="527"/>
    </location>
</feature>
<dbReference type="EMBL" id="JAMOIL010000023">
    <property type="protein sequence ID" value="MCM0621805.1"/>
    <property type="molecule type" value="Genomic_DNA"/>
</dbReference>
<dbReference type="InterPro" id="IPR033424">
    <property type="entry name" value="MASE4"/>
</dbReference>
<comment type="subcellular location">
    <subcellularLocation>
        <location evidence="2">Cell membrane</location>
    </subcellularLocation>
</comment>
<organism evidence="9 10">
    <name type="scientific">Nocardioides bruguierae</name>
    <dbReference type="NCBI Taxonomy" id="2945102"/>
    <lineage>
        <taxon>Bacteria</taxon>
        <taxon>Bacillati</taxon>
        <taxon>Actinomycetota</taxon>
        <taxon>Actinomycetes</taxon>
        <taxon>Propionibacteriales</taxon>
        <taxon>Nocardioidaceae</taxon>
        <taxon>Nocardioides</taxon>
    </lineage>
</organism>
<dbReference type="Gene3D" id="3.30.565.10">
    <property type="entry name" value="Histidine kinase-like ATPase, C-terminal domain"/>
    <property type="match status" value="1"/>
</dbReference>
<dbReference type="InterPro" id="IPR003661">
    <property type="entry name" value="HisK_dim/P_dom"/>
</dbReference>
<feature type="transmembrane region" description="Helical" evidence="7">
    <location>
        <begin position="61"/>
        <end position="85"/>
    </location>
</feature>
<keyword evidence="7" id="KW-0472">Membrane</keyword>
<name>A0A9X2IHH6_9ACTN</name>
<dbReference type="InterPro" id="IPR036097">
    <property type="entry name" value="HisK_dim/P_sf"/>
</dbReference>
<dbReference type="InterPro" id="IPR036890">
    <property type="entry name" value="HATPase_C_sf"/>
</dbReference>
<dbReference type="PANTHER" id="PTHR43547:SF2">
    <property type="entry name" value="HYBRID SIGNAL TRANSDUCTION HISTIDINE KINASE C"/>
    <property type="match status" value="1"/>
</dbReference>
<evidence type="ECO:0000313" key="10">
    <source>
        <dbReference type="Proteomes" id="UP001139485"/>
    </source>
</evidence>
<dbReference type="RefSeq" id="WP_250828141.1">
    <property type="nucleotide sequence ID" value="NZ_JAMOIL010000023.1"/>
</dbReference>
<keyword evidence="4" id="KW-0597">Phosphoprotein</keyword>
<feature type="transmembrane region" description="Helical" evidence="7">
    <location>
        <begin position="265"/>
        <end position="287"/>
    </location>
</feature>
<sequence length="532" mass="55729">MRPPAAHISPHASGAVALTTTATPARSVRALAPWCVVAALAVITVVVLVQAQTPLPVNTDFLPGFLVAVVLSDAMTGLVLLALYVTGDSPRFLALSWAYVWTSAIVTLQALVFPDVFAPAGFAGSTPDSAPWLWVAWHVGFAVLLLPGLLPWPARVTRALGGRHRVRAALVSHGVVLVLVVLVGLATTVGAARVLPPILEDGSYARLTTVYGPWILGVQAVALVAAFVSVLGAHRAGVERWALVALAGSAADAFVVLIAQGRWTVGWYGARIMALTASFVVLVALGAEAIRAARRVRAYAERLVERNAALKEVQEERDHVVAVISHDLRSPLSGVIGYLELLDSGELGRLEPDAHRAVRAARDLVTRITLLADDLGTATASGAGRLPVTTAPLDLADEVYAAVAGFPDLEVRVDTRAQPTVTADPLRVQQVLANLLGNAAKYGDAPVRVLVDADAGEALVSVSDAGPGVPDSFVPLLFDRYSRAPGVQAPGTGLGLSVVHDIVEAHHGTVAYVPERNAFEVRLPLATGWSLG</sequence>
<dbReference type="Pfam" id="PF00512">
    <property type="entry name" value="HisKA"/>
    <property type="match status" value="1"/>
</dbReference>
<dbReference type="GO" id="GO:0000155">
    <property type="term" value="F:phosphorelay sensor kinase activity"/>
    <property type="evidence" value="ECO:0007669"/>
    <property type="project" value="InterPro"/>
</dbReference>
<dbReference type="SUPFAM" id="SSF47384">
    <property type="entry name" value="Homodimeric domain of signal transducing histidine kinase"/>
    <property type="match status" value="1"/>
</dbReference>
<keyword evidence="7" id="KW-0812">Transmembrane</keyword>
<evidence type="ECO:0000313" key="9">
    <source>
        <dbReference type="EMBL" id="MCM0621805.1"/>
    </source>
</evidence>
<keyword evidence="10" id="KW-1185">Reference proteome</keyword>
<dbReference type="EC" id="2.7.13.3" evidence="3"/>
<evidence type="ECO:0000256" key="7">
    <source>
        <dbReference type="SAM" id="Phobius"/>
    </source>
</evidence>
<accession>A0A9X2IHH6</accession>
<protein>
    <recommendedName>
        <fullName evidence="3">histidine kinase</fullName>
        <ecNumber evidence="3">2.7.13.3</ecNumber>
    </recommendedName>
</protein>
<evidence type="ECO:0000256" key="1">
    <source>
        <dbReference type="ARBA" id="ARBA00000085"/>
    </source>
</evidence>